<keyword evidence="2" id="KW-1185">Reference proteome</keyword>
<gene>
    <name evidence="1" type="ORF">BJ322DRAFT_1108925</name>
</gene>
<organism evidence="1 2">
    <name type="scientific">Thelephora terrestris</name>
    <dbReference type="NCBI Taxonomy" id="56493"/>
    <lineage>
        <taxon>Eukaryota</taxon>
        <taxon>Fungi</taxon>
        <taxon>Dikarya</taxon>
        <taxon>Basidiomycota</taxon>
        <taxon>Agaricomycotina</taxon>
        <taxon>Agaricomycetes</taxon>
        <taxon>Thelephorales</taxon>
        <taxon>Thelephoraceae</taxon>
        <taxon>Thelephora</taxon>
    </lineage>
</organism>
<reference evidence="1" key="2">
    <citation type="submission" date="2020-11" db="EMBL/GenBank/DDBJ databases">
        <authorList>
            <consortium name="DOE Joint Genome Institute"/>
            <person name="Kuo A."/>
            <person name="Miyauchi S."/>
            <person name="Kiss E."/>
            <person name="Drula E."/>
            <person name="Kohler A."/>
            <person name="Sanchez-Garcia M."/>
            <person name="Andreopoulos B."/>
            <person name="Barry K.W."/>
            <person name="Bonito G."/>
            <person name="Buee M."/>
            <person name="Carver A."/>
            <person name="Chen C."/>
            <person name="Cichocki N."/>
            <person name="Clum A."/>
            <person name="Culley D."/>
            <person name="Crous P.W."/>
            <person name="Fauchery L."/>
            <person name="Girlanda M."/>
            <person name="Hayes R."/>
            <person name="Keri Z."/>
            <person name="Labutti K."/>
            <person name="Lipzen A."/>
            <person name="Lombard V."/>
            <person name="Magnuson J."/>
            <person name="Maillard F."/>
            <person name="Morin E."/>
            <person name="Murat C."/>
            <person name="Nolan M."/>
            <person name="Ohm R."/>
            <person name="Pangilinan J."/>
            <person name="Pereira M."/>
            <person name="Perotto S."/>
            <person name="Peter M."/>
            <person name="Riley R."/>
            <person name="Sitrit Y."/>
            <person name="Stielow B."/>
            <person name="Szollosi G."/>
            <person name="Zifcakova L."/>
            <person name="Stursova M."/>
            <person name="Spatafora J.W."/>
            <person name="Tedersoo L."/>
            <person name="Vaario L.-M."/>
            <person name="Yamada A."/>
            <person name="Yan M."/>
            <person name="Wang P."/>
            <person name="Xu J."/>
            <person name="Bruns T."/>
            <person name="Baldrian P."/>
            <person name="Vilgalys R."/>
            <person name="Henrissat B."/>
            <person name="Grigoriev I.V."/>
            <person name="Hibbett D."/>
            <person name="Nagy L.G."/>
            <person name="Martin F.M."/>
        </authorList>
    </citation>
    <scope>NUCLEOTIDE SEQUENCE</scope>
    <source>
        <strain evidence="1">UH-Tt-Lm1</strain>
    </source>
</reference>
<dbReference type="Proteomes" id="UP000736335">
    <property type="component" value="Unassembled WGS sequence"/>
</dbReference>
<name>A0A9P6HHK1_9AGAM</name>
<protein>
    <submittedName>
        <fullName evidence="1">Uncharacterized protein</fullName>
    </submittedName>
</protein>
<sequence length="56" mass="6204">MSFPNNHTYKVANGISTISRIDRRAAARKTYACAAGTPYTTDDQVEVTFFRALMSS</sequence>
<evidence type="ECO:0000313" key="1">
    <source>
        <dbReference type="EMBL" id="KAF9785482.1"/>
    </source>
</evidence>
<dbReference type="EMBL" id="WIUZ02000007">
    <property type="protein sequence ID" value="KAF9785482.1"/>
    <property type="molecule type" value="Genomic_DNA"/>
</dbReference>
<reference evidence="1" key="1">
    <citation type="journal article" date="2020" name="Nat. Commun.">
        <title>Large-scale genome sequencing of mycorrhizal fungi provides insights into the early evolution of symbiotic traits.</title>
        <authorList>
            <person name="Miyauchi S."/>
            <person name="Kiss E."/>
            <person name="Kuo A."/>
            <person name="Drula E."/>
            <person name="Kohler A."/>
            <person name="Sanchez-Garcia M."/>
            <person name="Morin E."/>
            <person name="Andreopoulos B."/>
            <person name="Barry K.W."/>
            <person name="Bonito G."/>
            <person name="Buee M."/>
            <person name="Carver A."/>
            <person name="Chen C."/>
            <person name="Cichocki N."/>
            <person name="Clum A."/>
            <person name="Culley D."/>
            <person name="Crous P.W."/>
            <person name="Fauchery L."/>
            <person name="Girlanda M."/>
            <person name="Hayes R.D."/>
            <person name="Keri Z."/>
            <person name="LaButti K."/>
            <person name="Lipzen A."/>
            <person name="Lombard V."/>
            <person name="Magnuson J."/>
            <person name="Maillard F."/>
            <person name="Murat C."/>
            <person name="Nolan M."/>
            <person name="Ohm R.A."/>
            <person name="Pangilinan J."/>
            <person name="Pereira M.F."/>
            <person name="Perotto S."/>
            <person name="Peter M."/>
            <person name="Pfister S."/>
            <person name="Riley R."/>
            <person name="Sitrit Y."/>
            <person name="Stielow J.B."/>
            <person name="Szollosi G."/>
            <person name="Zifcakova L."/>
            <person name="Stursova M."/>
            <person name="Spatafora J.W."/>
            <person name="Tedersoo L."/>
            <person name="Vaario L.M."/>
            <person name="Yamada A."/>
            <person name="Yan M."/>
            <person name="Wang P."/>
            <person name="Xu J."/>
            <person name="Bruns T."/>
            <person name="Baldrian P."/>
            <person name="Vilgalys R."/>
            <person name="Dunand C."/>
            <person name="Henrissat B."/>
            <person name="Grigoriev I.V."/>
            <person name="Hibbett D."/>
            <person name="Nagy L.G."/>
            <person name="Martin F.M."/>
        </authorList>
    </citation>
    <scope>NUCLEOTIDE SEQUENCE</scope>
    <source>
        <strain evidence="1">UH-Tt-Lm1</strain>
    </source>
</reference>
<proteinExistence type="predicted"/>
<dbReference type="AlphaFoldDB" id="A0A9P6HHK1"/>
<accession>A0A9P6HHK1</accession>
<comment type="caution">
    <text evidence="1">The sequence shown here is derived from an EMBL/GenBank/DDBJ whole genome shotgun (WGS) entry which is preliminary data.</text>
</comment>
<evidence type="ECO:0000313" key="2">
    <source>
        <dbReference type="Proteomes" id="UP000736335"/>
    </source>
</evidence>